<feature type="transmembrane region" description="Helical" evidence="7">
    <location>
        <begin position="105"/>
        <end position="123"/>
    </location>
</feature>
<dbReference type="EMBL" id="JAGSOG010000343">
    <property type="protein sequence ID" value="MBR7838882.1"/>
    <property type="molecule type" value="Genomic_DNA"/>
</dbReference>
<evidence type="ECO:0000256" key="2">
    <source>
        <dbReference type="ARBA" id="ARBA00022448"/>
    </source>
</evidence>
<gene>
    <name evidence="8" type="ORF">KDL01_36785</name>
</gene>
<evidence type="ECO:0000256" key="4">
    <source>
        <dbReference type="ARBA" id="ARBA00022692"/>
    </source>
</evidence>
<name>A0A941EYR8_9ACTN</name>
<evidence type="ECO:0000256" key="1">
    <source>
        <dbReference type="ARBA" id="ARBA00004651"/>
    </source>
</evidence>
<comment type="subcellular location">
    <subcellularLocation>
        <location evidence="1">Cell membrane</location>
        <topology evidence="1">Multi-pass membrane protein</topology>
    </subcellularLocation>
</comment>
<keyword evidence="2" id="KW-0813">Transport</keyword>
<accession>A0A941EYR8</accession>
<evidence type="ECO:0000256" key="7">
    <source>
        <dbReference type="SAM" id="Phobius"/>
    </source>
</evidence>
<dbReference type="GO" id="GO:0022857">
    <property type="term" value="F:transmembrane transporter activity"/>
    <property type="evidence" value="ECO:0007669"/>
    <property type="project" value="InterPro"/>
</dbReference>
<feature type="transmembrane region" description="Helical" evidence="7">
    <location>
        <begin position="71"/>
        <end position="93"/>
    </location>
</feature>
<evidence type="ECO:0000313" key="9">
    <source>
        <dbReference type="Proteomes" id="UP000675781"/>
    </source>
</evidence>
<keyword evidence="9" id="KW-1185">Reference proteome</keyword>
<dbReference type="GO" id="GO:0005886">
    <property type="term" value="C:plasma membrane"/>
    <property type="evidence" value="ECO:0007669"/>
    <property type="project" value="UniProtKB-SubCell"/>
</dbReference>
<evidence type="ECO:0000313" key="8">
    <source>
        <dbReference type="EMBL" id="MBR7838882.1"/>
    </source>
</evidence>
<proteinExistence type="predicted"/>
<evidence type="ECO:0000256" key="6">
    <source>
        <dbReference type="ARBA" id="ARBA00023136"/>
    </source>
</evidence>
<dbReference type="Pfam" id="PF07690">
    <property type="entry name" value="MFS_1"/>
    <property type="match status" value="1"/>
</dbReference>
<feature type="transmembrane region" description="Helical" evidence="7">
    <location>
        <begin position="304"/>
        <end position="322"/>
    </location>
</feature>
<organism evidence="8 9">
    <name type="scientific">Actinospica durhamensis</name>
    <dbReference type="NCBI Taxonomy" id="1508375"/>
    <lineage>
        <taxon>Bacteria</taxon>
        <taxon>Bacillati</taxon>
        <taxon>Actinomycetota</taxon>
        <taxon>Actinomycetes</taxon>
        <taxon>Catenulisporales</taxon>
        <taxon>Actinospicaceae</taxon>
        <taxon>Actinospica</taxon>
    </lineage>
</organism>
<dbReference type="Gene3D" id="1.20.1250.20">
    <property type="entry name" value="MFS general substrate transporter like domains"/>
    <property type="match status" value="1"/>
</dbReference>
<dbReference type="InterPro" id="IPR050171">
    <property type="entry name" value="MFS_Transporters"/>
</dbReference>
<comment type="caution">
    <text evidence="8">The sequence shown here is derived from an EMBL/GenBank/DDBJ whole genome shotgun (WGS) entry which is preliminary data.</text>
</comment>
<reference evidence="8" key="1">
    <citation type="submission" date="2021-04" db="EMBL/GenBank/DDBJ databases">
        <title>Genome based classification of Actinospica acidithermotolerans sp. nov., an actinobacterium isolated from an Indonesian hot spring.</title>
        <authorList>
            <person name="Kusuma A.B."/>
            <person name="Putra K.E."/>
            <person name="Nafisah S."/>
            <person name="Loh J."/>
            <person name="Nouioui I."/>
            <person name="Goodfellow M."/>
        </authorList>
    </citation>
    <scope>NUCLEOTIDE SEQUENCE</scope>
    <source>
        <strain evidence="8">CSCA 57</strain>
    </source>
</reference>
<feature type="transmembrane region" description="Helical" evidence="7">
    <location>
        <begin position="271"/>
        <end position="292"/>
    </location>
</feature>
<protein>
    <submittedName>
        <fullName evidence="8">MFS transporter</fullName>
    </submittedName>
</protein>
<feature type="transmembrane region" description="Helical" evidence="7">
    <location>
        <begin position="373"/>
        <end position="393"/>
    </location>
</feature>
<dbReference type="SUPFAM" id="SSF103473">
    <property type="entry name" value="MFS general substrate transporter"/>
    <property type="match status" value="1"/>
</dbReference>
<dbReference type="Proteomes" id="UP000675781">
    <property type="component" value="Unassembled WGS sequence"/>
</dbReference>
<dbReference type="AlphaFoldDB" id="A0A941EYR8"/>
<keyword evidence="4 7" id="KW-0812">Transmembrane</keyword>
<dbReference type="PANTHER" id="PTHR23517">
    <property type="entry name" value="RESISTANCE PROTEIN MDTM, PUTATIVE-RELATED-RELATED"/>
    <property type="match status" value="1"/>
</dbReference>
<evidence type="ECO:0000256" key="3">
    <source>
        <dbReference type="ARBA" id="ARBA00022475"/>
    </source>
</evidence>
<dbReference type="InterPro" id="IPR036259">
    <property type="entry name" value="MFS_trans_sf"/>
</dbReference>
<feature type="transmembrane region" description="Helical" evidence="7">
    <location>
        <begin position="47"/>
        <end position="65"/>
    </location>
</feature>
<sequence length="434" mass="45933">MAFATADTDSPHLAPAVDASPRGLRAVADRLSGPGPGSQRVLMTSTFVNTIGNGMFMTSSILYFTRVVHLSAARAGLGLTVAGVVGVSAAVFIGDLADRRGPREVQLALLVLMSVTMASYVLIHDFAGLVLVAALDLLANGASNAVRGGLARRIGGEGAAAFRSRLRATTNAGIAIGTLVAACAIEVDTRLAYELLILGNAVTFLISAAMLRRLPHLEPLPRPARERRWSAARDVPFNAWAIANGLMTLQYQVLLIPLPLWIVSHTHAPRWSVALCLLINTLICVFFQVRVGAGVTTIAQGARAFRNAGCFFLISCPLLGLMPDVPGWAAVLLLAAGCVAHTTGELWHASGSFTLGYDLAPEHAQSQYQGMQGLWSSLLGTSLAPAILTLICVDGGQVGWFALGGFFLVLGLATIPVTHWAERTRPRYLPRPSE</sequence>
<keyword evidence="3" id="KW-1003">Cell membrane</keyword>
<keyword evidence="6 7" id="KW-0472">Membrane</keyword>
<dbReference type="InterPro" id="IPR011701">
    <property type="entry name" value="MFS"/>
</dbReference>
<evidence type="ECO:0000256" key="5">
    <source>
        <dbReference type="ARBA" id="ARBA00022989"/>
    </source>
</evidence>
<dbReference type="PANTHER" id="PTHR23517:SF2">
    <property type="entry name" value="MULTIDRUG RESISTANCE PROTEIN MDTH"/>
    <property type="match status" value="1"/>
</dbReference>
<feature type="transmembrane region" description="Helical" evidence="7">
    <location>
        <begin position="399"/>
        <end position="421"/>
    </location>
</feature>
<dbReference type="RefSeq" id="WP_212533332.1">
    <property type="nucleotide sequence ID" value="NZ_JAGSOG010000343.1"/>
</dbReference>
<keyword evidence="5 7" id="KW-1133">Transmembrane helix</keyword>
<feature type="transmembrane region" description="Helical" evidence="7">
    <location>
        <begin position="235"/>
        <end position="259"/>
    </location>
</feature>